<evidence type="ECO:0000313" key="2">
    <source>
        <dbReference type="EMBL" id="MBE9255519.1"/>
    </source>
</evidence>
<proteinExistence type="predicted"/>
<name>A0ABR9VW03_9SYNC</name>
<keyword evidence="1" id="KW-0812">Transmembrane</keyword>
<reference evidence="2 3" key="1">
    <citation type="submission" date="2020-10" db="EMBL/GenBank/DDBJ databases">
        <authorList>
            <person name="Castelo-Branco R."/>
            <person name="Eusebio N."/>
            <person name="Adriana R."/>
            <person name="Vieira A."/>
            <person name="Brugerolle De Fraissinette N."/>
            <person name="Rezende De Castro R."/>
            <person name="Schneider M.P."/>
            <person name="Vasconcelos V."/>
            <person name="Leao P.N."/>
        </authorList>
    </citation>
    <scope>NUCLEOTIDE SEQUENCE [LARGE SCALE GENOMIC DNA]</scope>
    <source>
        <strain evidence="2 3">LEGE 00031</strain>
    </source>
</reference>
<dbReference type="RefSeq" id="WP_194020879.1">
    <property type="nucleotide sequence ID" value="NZ_JADEVV010000067.1"/>
</dbReference>
<feature type="transmembrane region" description="Helical" evidence="1">
    <location>
        <begin position="28"/>
        <end position="45"/>
    </location>
</feature>
<dbReference type="EMBL" id="JADEVV010000067">
    <property type="protein sequence ID" value="MBE9255519.1"/>
    <property type="molecule type" value="Genomic_DNA"/>
</dbReference>
<gene>
    <name evidence="2" type="ORF">IQ217_17090</name>
</gene>
<comment type="caution">
    <text evidence="2">The sequence shown here is derived from an EMBL/GenBank/DDBJ whole genome shotgun (WGS) entry which is preliminary data.</text>
</comment>
<evidence type="ECO:0000313" key="3">
    <source>
        <dbReference type="Proteomes" id="UP000658720"/>
    </source>
</evidence>
<keyword evidence="3" id="KW-1185">Reference proteome</keyword>
<organism evidence="2 3">
    <name type="scientific">Synechocystis salina LEGE 00031</name>
    <dbReference type="NCBI Taxonomy" id="1828736"/>
    <lineage>
        <taxon>Bacteria</taxon>
        <taxon>Bacillati</taxon>
        <taxon>Cyanobacteriota</taxon>
        <taxon>Cyanophyceae</taxon>
        <taxon>Synechococcales</taxon>
        <taxon>Merismopediaceae</taxon>
        <taxon>Synechocystis</taxon>
    </lineage>
</organism>
<dbReference type="Proteomes" id="UP000658720">
    <property type="component" value="Unassembled WGS sequence"/>
</dbReference>
<keyword evidence="1" id="KW-1133">Transmembrane helix</keyword>
<sequence length="103" mass="11181">MMPFLVVVVVVLFAGVQLFQWLLGIILPLPIYVMAGAFLAIASNYDKGMAVLINRGQGLWPHHQTPGATMTAELESPRVNIDAVINPPELTEQKSLNGDQVSP</sequence>
<accession>A0ABR9VW03</accession>
<keyword evidence="1" id="KW-0472">Membrane</keyword>
<protein>
    <submittedName>
        <fullName evidence="2">Uncharacterized protein</fullName>
    </submittedName>
</protein>
<evidence type="ECO:0000256" key="1">
    <source>
        <dbReference type="SAM" id="Phobius"/>
    </source>
</evidence>